<dbReference type="NCBIfam" id="NF041390">
    <property type="entry name" value="TadE_Rv3655c"/>
    <property type="match status" value="1"/>
</dbReference>
<feature type="transmembrane region" description="Helical" evidence="1">
    <location>
        <begin position="33"/>
        <end position="57"/>
    </location>
</feature>
<reference evidence="4" key="2">
    <citation type="submission" date="2016-10" db="EMBL/GenBank/DDBJ databases">
        <authorList>
            <person name="Varghese N."/>
        </authorList>
    </citation>
    <scope>NUCLEOTIDE SEQUENCE [LARGE SCALE GENOMIC DNA]</scope>
    <source>
        <strain evidence="4">DSM 20639</strain>
    </source>
</reference>
<evidence type="ECO:0000313" key="4">
    <source>
        <dbReference type="Proteomes" id="UP000182744"/>
    </source>
</evidence>
<dbReference type="Proteomes" id="UP001273799">
    <property type="component" value="Unassembled WGS sequence"/>
</dbReference>
<dbReference type="Proteomes" id="UP000182744">
    <property type="component" value="Unassembled WGS sequence"/>
</dbReference>
<name>A0A1G7CRP1_9ACTO</name>
<accession>A0A1G7CRP1</accession>
<dbReference type="EMBL" id="JAWNFU010000001">
    <property type="protein sequence ID" value="MDY5152466.1"/>
    <property type="molecule type" value="Genomic_DNA"/>
</dbReference>
<keyword evidence="4" id="KW-1185">Reference proteome</keyword>
<protein>
    <submittedName>
        <fullName evidence="2">TadE family type IV pilus minor pilin</fullName>
    </submittedName>
</protein>
<keyword evidence="1" id="KW-1133">Transmembrane helix</keyword>
<dbReference type="InterPro" id="IPR049790">
    <property type="entry name" value="Rv3655c/TadE"/>
</dbReference>
<dbReference type="AlphaFoldDB" id="A0A1G7CRP1"/>
<reference evidence="2" key="3">
    <citation type="submission" date="2023-10" db="EMBL/GenBank/DDBJ databases">
        <title>Whole Genome based description of the genera Actinobaculum and Actinotignum reveals a complex phylogenetic relationship within the species included in the genus Actinotignum.</title>
        <authorList>
            <person name="Jensen C.S."/>
            <person name="Dargis R."/>
            <person name="Kemp M."/>
            <person name="Christensen J.J."/>
        </authorList>
    </citation>
    <scope>NUCLEOTIDE SEQUENCE</scope>
    <source>
        <strain evidence="2">Actinobaculum_suis_CCUG19206T</strain>
    </source>
</reference>
<evidence type="ECO:0000313" key="3">
    <source>
        <dbReference type="EMBL" id="SDE41903.1"/>
    </source>
</evidence>
<keyword evidence="1" id="KW-0812">Transmembrane</keyword>
<organism evidence="3 4">
    <name type="scientific">Actinobaculum suis</name>
    <dbReference type="NCBI Taxonomy" id="1657"/>
    <lineage>
        <taxon>Bacteria</taxon>
        <taxon>Bacillati</taxon>
        <taxon>Actinomycetota</taxon>
        <taxon>Actinomycetes</taxon>
        <taxon>Actinomycetales</taxon>
        <taxon>Actinomycetaceae</taxon>
        <taxon>Actinobaculum</taxon>
    </lineage>
</organism>
<dbReference type="EMBL" id="FNAU01000008">
    <property type="protein sequence ID" value="SDE41903.1"/>
    <property type="molecule type" value="Genomic_DNA"/>
</dbReference>
<sequence>MQKKNKQKIDFGEPASAVRWAGKSRRDKSESGMVTVEIALGMLALLSVVILALYALWTAVQYFEVQDASREIAVLAARGRSYEEVSSQVLPSGASLKIDTGSGQSGRALITVEKRAAGPFNLQLRAETLVDLEPGVLLEK</sequence>
<evidence type="ECO:0000256" key="1">
    <source>
        <dbReference type="SAM" id="Phobius"/>
    </source>
</evidence>
<gene>
    <name evidence="2" type="ORF">R6G71_00100</name>
    <name evidence="3" type="ORF">SAMN05421878_10881</name>
</gene>
<keyword evidence="1" id="KW-0472">Membrane</keyword>
<dbReference type="RefSeq" id="WP_074662603.1">
    <property type="nucleotide sequence ID" value="NZ_FNAU01000008.1"/>
</dbReference>
<evidence type="ECO:0000313" key="2">
    <source>
        <dbReference type="EMBL" id="MDY5152466.1"/>
    </source>
</evidence>
<reference evidence="3" key="1">
    <citation type="submission" date="2016-10" db="EMBL/GenBank/DDBJ databases">
        <authorList>
            <person name="de Groot N.N."/>
        </authorList>
    </citation>
    <scope>NUCLEOTIDE SEQUENCE [LARGE SCALE GENOMIC DNA]</scope>
    <source>
        <strain evidence="3">DSM 20639</strain>
    </source>
</reference>
<proteinExistence type="predicted"/>